<evidence type="ECO:0000313" key="2">
    <source>
        <dbReference type="Proteomes" id="UP000013996"/>
    </source>
</evidence>
<dbReference type="EMBL" id="AOGX02000015">
    <property type="protein sequence ID" value="EOQ88981.1"/>
    <property type="molecule type" value="Genomic_DNA"/>
</dbReference>
<reference evidence="1 2" key="1">
    <citation type="submission" date="2013-04" db="EMBL/GenBank/DDBJ databases">
        <authorList>
            <person name="Harkins D.M."/>
            <person name="Durkin A.S."/>
            <person name="Brinkac L.M."/>
            <person name="Haft D.H."/>
            <person name="Selengut J.D."/>
            <person name="Sanka R."/>
            <person name="DePew J."/>
            <person name="Purushe J."/>
            <person name="Hartskeerl R.A."/>
            <person name="Ahmed A."/>
            <person name="van der Linden H."/>
            <person name="Goris M.G.A."/>
            <person name="Vinetz J.M."/>
            <person name="Sutton G.G."/>
            <person name="Nierman W.C."/>
            <person name="Fouts D.E."/>
        </authorList>
    </citation>
    <scope>NUCLEOTIDE SEQUENCE [LARGE SCALE GENOMIC DNA]</scope>
    <source>
        <strain evidence="1 2">Sao Paulo</strain>
    </source>
</reference>
<dbReference type="Proteomes" id="UP000013996">
    <property type="component" value="Unassembled WGS sequence"/>
</dbReference>
<protein>
    <submittedName>
        <fullName evidence="1">Uncharacterized protein</fullName>
    </submittedName>
</protein>
<accession>A0A5E8HC10</accession>
<gene>
    <name evidence="1" type="ORF">LEP1GSC202_1009</name>
</gene>
<organism evidence="1 2">
    <name type="scientific">Leptospira yanagawae serovar Saopaulo str. Sao Paulo = ATCC 700523</name>
    <dbReference type="NCBI Taxonomy" id="1249483"/>
    <lineage>
        <taxon>Bacteria</taxon>
        <taxon>Pseudomonadati</taxon>
        <taxon>Spirochaetota</taxon>
        <taxon>Spirochaetia</taxon>
        <taxon>Leptospirales</taxon>
        <taxon>Leptospiraceae</taxon>
        <taxon>Leptospira</taxon>
    </lineage>
</organism>
<comment type="caution">
    <text evidence="1">The sequence shown here is derived from an EMBL/GenBank/DDBJ whole genome shotgun (WGS) entry which is preliminary data.</text>
</comment>
<name>A0A5E8HC10_9LEPT</name>
<proteinExistence type="predicted"/>
<sequence length="61" mass="7055">MLLVYEENDDAKFEKFNDFDRLFGGILICTTGIPTAIHKNIFKFNLSFVSRILNQTKKVVT</sequence>
<evidence type="ECO:0000313" key="1">
    <source>
        <dbReference type="EMBL" id="EOQ88981.1"/>
    </source>
</evidence>
<dbReference type="AlphaFoldDB" id="A0A5E8HC10"/>